<dbReference type="InterPro" id="IPR035948">
    <property type="entry name" value="YwqG-like_sf"/>
</dbReference>
<sequence length="302" mass="34019">MEKVFPELKPLSRQALRLHPRAGDPSYEDSSVGGPLRWPIDEPWPWCGEEHYNIGDGGDNPEDDTRHQAAEPMVPVVQLYATDAPGVPFPPGSDLLQVLWCPFHHGEPWYERSVRARVFWRKTVDAPRVLVAPPAPVDAPEGHVPKPCAVHPELVTEYPGRDDIPQNLRNEIGNRLNGLNETTGWNYFYHLSTAPGTKLGGHPRGWNGSTTWFSCDRCGAPVEHLLTVTHEEFDGESWRTWLPLEDRPDDESGPLYLWNPGFERARDAQNAHCLEVGGGGDVYVFECRSCPDRPTETFFKLN</sequence>
<name>A0ABW8LE19_9ACTN</name>
<proteinExistence type="predicted"/>
<reference evidence="2 3" key="1">
    <citation type="submission" date="2024-11" db="EMBL/GenBank/DDBJ databases">
        <title>The Natural Products Discovery Center: Release of the First 8490 Sequenced Strains for Exploring Actinobacteria Biosynthetic Diversity.</title>
        <authorList>
            <person name="Kalkreuter E."/>
            <person name="Kautsar S.A."/>
            <person name="Yang D."/>
            <person name="Bader C.D."/>
            <person name="Teijaro C.N."/>
            <person name="Fluegel L."/>
            <person name="Davis C.M."/>
            <person name="Simpson J.R."/>
            <person name="Lauterbach L."/>
            <person name="Steele A.D."/>
            <person name="Gui C."/>
            <person name="Meng S."/>
            <person name="Li G."/>
            <person name="Viehrig K."/>
            <person name="Ye F."/>
            <person name="Su P."/>
            <person name="Kiefer A.F."/>
            <person name="Nichols A."/>
            <person name="Cepeda A.J."/>
            <person name="Yan W."/>
            <person name="Fan B."/>
            <person name="Jiang Y."/>
            <person name="Adhikari A."/>
            <person name="Zheng C.-J."/>
            <person name="Schuster L."/>
            <person name="Cowan T.M."/>
            <person name="Smanski M.J."/>
            <person name="Chevrette M.G."/>
            <person name="De Carvalho L.P.S."/>
            <person name="Shen B."/>
        </authorList>
    </citation>
    <scope>NUCLEOTIDE SEQUENCE [LARGE SCALE GENOMIC DNA]</scope>
    <source>
        <strain evidence="2 3">NPDC020863</strain>
    </source>
</reference>
<evidence type="ECO:0000256" key="1">
    <source>
        <dbReference type="SAM" id="MobiDB-lite"/>
    </source>
</evidence>
<evidence type="ECO:0000313" key="2">
    <source>
        <dbReference type="EMBL" id="MFK4264169.1"/>
    </source>
</evidence>
<keyword evidence="3" id="KW-1185">Reference proteome</keyword>
<gene>
    <name evidence="2" type="ORF">ACI2L5_04435</name>
</gene>
<dbReference type="Proteomes" id="UP001620295">
    <property type="component" value="Unassembled WGS sequence"/>
</dbReference>
<dbReference type="SUPFAM" id="SSF103032">
    <property type="entry name" value="Hypothetical protein YwqG"/>
    <property type="match status" value="1"/>
</dbReference>
<protein>
    <submittedName>
        <fullName evidence="2">DUF1963 domain-containing protein</fullName>
    </submittedName>
</protein>
<dbReference type="EMBL" id="JBJDQH010000001">
    <property type="protein sequence ID" value="MFK4264169.1"/>
    <property type="molecule type" value="Genomic_DNA"/>
</dbReference>
<dbReference type="RefSeq" id="WP_358645650.1">
    <property type="nucleotide sequence ID" value="NZ_JBFAEV010000038.1"/>
</dbReference>
<dbReference type="Gene3D" id="2.30.320.10">
    <property type="entry name" value="YwqG-like"/>
    <property type="match status" value="1"/>
</dbReference>
<feature type="region of interest" description="Disordered" evidence="1">
    <location>
        <begin position="15"/>
        <end position="34"/>
    </location>
</feature>
<evidence type="ECO:0000313" key="3">
    <source>
        <dbReference type="Proteomes" id="UP001620295"/>
    </source>
</evidence>
<organism evidence="2 3">
    <name type="scientific">Streptomyces milbemycinicus</name>
    <dbReference type="NCBI Taxonomy" id="476552"/>
    <lineage>
        <taxon>Bacteria</taxon>
        <taxon>Bacillati</taxon>
        <taxon>Actinomycetota</taxon>
        <taxon>Actinomycetes</taxon>
        <taxon>Kitasatosporales</taxon>
        <taxon>Streptomycetaceae</taxon>
        <taxon>Streptomyces</taxon>
    </lineage>
</organism>
<accession>A0ABW8LE19</accession>
<comment type="caution">
    <text evidence="2">The sequence shown here is derived from an EMBL/GenBank/DDBJ whole genome shotgun (WGS) entry which is preliminary data.</text>
</comment>